<dbReference type="AlphaFoldDB" id="A0A2P5B2A0"/>
<organism evidence="2 3">
    <name type="scientific">Parasponia andersonii</name>
    <name type="common">Sponia andersonii</name>
    <dbReference type="NCBI Taxonomy" id="3476"/>
    <lineage>
        <taxon>Eukaryota</taxon>
        <taxon>Viridiplantae</taxon>
        <taxon>Streptophyta</taxon>
        <taxon>Embryophyta</taxon>
        <taxon>Tracheophyta</taxon>
        <taxon>Spermatophyta</taxon>
        <taxon>Magnoliopsida</taxon>
        <taxon>eudicotyledons</taxon>
        <taxon>Gunneridae</taxon>
        <taxon>Pentapetalae</taxon>
        <taxon>rosids</taxon>
        <taxon>fabids</taxon>
        <taxon>Rosales</taxon>
        <taxon>Cannabaceae</taxon>
        <taxon>Parasponia</taxon>
    </lineage>
</organism>
<protein>
    <submittedName>
        <fullName evidence="2">Uncharacterized protein</fullName>
    </submittedName>
</protein>
<keyword evidence="3" id="KW-1185">Reference proteome</keyword>
<evidence type="ECO:0000256" key="1">
    <source>
        <dbReference type="SAM" id="MobiDB-lite"/>
    </source>
</evidence>
<feature type="compositionally biased region" description="Polar residues" evidence="1">
    <location>
        <begin position="110"/>
        <end position="120"/>
    </location>
</feature>
<sequence length="120" mass="13719">MGRHVYATGQEWMDLCHIGKVLGNHLANIEVTEGLVLIYDSNYSILEDKISLLGIKKVIIHQINQTAFENRREDKKVVERFPLRPAASTPMICKRTNSESHRSDLRQNRIRSGSSDNDND</sequence>
<feature type="compositionally biased region" description="Basic and acidic residues" evidence="1">
    <location>
        <begin position="96"/>
        <end position="107"/>
    </location>
</feature>
<accession>A0A2P5B2A0</accession>
<name>A0A2P5B2A0_PARAD</name>
<comment type="caution">
    <text evidence="2">The sequence shown here is derived from an EMBL/GenBank/DDBJ whole genome shotgun (WGS) entry which is preliminary data.</text>
</comment>
<evidence type="ECO:0000313" key="3">
    <source>
        <dbReference type="Proteomes" id="UP000237105"/>
    </source>
</evidence>
<dbReference type="Proteomes" id="UP000237105">
    <property type="component" value="Unassembled WGS sequence"/>
</dbReference>
<reference evidence="3" key="1">
    <citation type="submission" date="2016-06" db="EMBL/GenBank/DDBJ databases">
        <title>Parallel loss of symbiosis genes in relatives of nitrogen-fixing non-legume Parasponia.</title>
        <authorList>
            <person name="Van Velzen R."/>
            <person name="Holmer R."/>
            <person name="Bu F."/>
            <person name="Rutten L."/>
            <person name="Van Zeijl A."/>
            <person name="Liu W."/>
            <person name="Santuari L."/>
            <person name="Cao Q."/>
            <person name="Sharma T."/>
            <person name="Shen D."/>
            <person name="Roswanjaya Y."/>
            <person name="Wardhani T."/>
            <person name="Kalhor M.S."/>
            <person name="Jansen J."/>
            <person name="Van den Hoogen J."/>
            <person name="Gungor B."/>
            <person name="Hartog M."/>
            <person name="Hontelez J."/>
            <person name="Verver J."/>
            <person name="Yang W.-C."/>
            <person name="Schijlen E."/>
            <person name="Repin R."/>
            <person name="Schilthuizen M."/>
            <person name="Schranz E."/>
            <person name="Heidstra R."/>
            <person name="Miyata K."/>
            <person name="Fedorova E."/>
            <person name="Kohlen W."/>
            <person name="Bisseling T."/>
            <person name="Smit S."/>
            <person name="Geurts R."/>
        </authorList>
    </citation>
    <scope>NUCLEOTIDE SEQUENCE [LARGE SCALE GENOMIC DNA]</scope>
    <source>
        <strain evidence="3">cv. WU1-14</strain>
    </source>
</reference>
<gene>
    <name evidence="2" type="ORF">PanWU01x14_278340</name>
</gene>
<proteinExistence type="predicted"/>
<dbReference type="EMBL" id="JXTB01000380">
    <property type="protein sequence ID" value="PON42938.1"/>
    <property type="molecule type" value="Genomic_DNA"/>
</dbReference>
<evidence type="ECO:0000313" key="2">
    <source>
        <dbReference type="EMBL" id="PON42938.1"/>
    </source>
</evidence>
<feature type="region of interest" description="Disordered" evidence="1">
    <location>
        <begin position="89"/>
        <end position="120"/>
    </location>
</feature>